<dbReference type="EMBL" id="SNRY01000003">
    <property type="protein sequence ID" value="KAA6352308.1"/>
    <property type="molecule type" value="Genomic_DNA"/>
</dbReference>
<proteinExistence type="predicted"/>
<dbReference type="PANTHER" id="PTHR30273">
    <property type="entry name" value="PERIPLASMIC SIGNAL SENSOR AND SIGMA FACTOR ACTIVATOR FECR-RELATED"/>
    <property type="match status" value="1"/>
</dbReference>
<keyword evidence="1" id="KW-0812">Transmembrane</keyword>
<feature type="domain" description="FecR protein" evidence="2">
    <location>
        <begin position="102"/>
        <end position="197"/>
    </location>
</feature>
<sequence length="313" mass="36425">MNNNKLYKFFSIKTTLEEEKEILDWLDESSENQHEFLKARNLYDMVLLHADNEHAGLERKTRKMFPRWMKEVVKVVAVFLILLGLNFYYRGQQEKLSMAINTVTVPPGQRVNLELPDGTKVCMNACSELKYPALFAKSNRKVELKGEAYFEVTHNQSKPFIVETELCDVEALGTTFNVEAYPGSGKISTALLSGKVKVTNRRDTNRQVILKPDQEANFTNNEFTINQIQYRDHLRWREGLICFQATSLARLIKEFEKYYAVHIEIEKKEILSHELSGKLKINDGIDHALRVLQKNIPFIYVWDKVNDNIIYIK</sequence>
<gene>
    <name evidence="4" type="ORF">EZS27_000258</name>
</gene>
<name>A0A5J4T2I1_9ZZZZ</name>
<keyword evidence="1" id="KW-1133">Transmembrane helix</keyword>
<keyword evidence="1" id="KW-0472">Membrane</keyword>
<protein>
    <recommendedName>
        <fullName evidence="5">FecR protein domain-containing protein</fullName>
    </recommendedName>
</protein>
<dbReference type="Pfam" id="PF16344">
    <property type="entry name" value="FecR_C"/>
    <property type="match status" value="1"/>
</dbReference>
<dbReference type="GO" id="GO:0016989">
    <property type="term" value="F:sigma factor antagonist activity"/>
    <property type="evidence" value="ECO:0007669"/>
    <property type="project" value="TreeGrafter"/>
</dbReference>
<evidence type="ECO:0000259" key="2">
    <source>
        <dbReference type="Pfam" id="PF04773"/>
    </source>
</evidence>
<dbReference type="InterPro" id="IPR006860">
    <property type="entry name" value="FecR"/>
</dbReference>
<dbReference type="Gene3D" id="2.60.120.1440">
    <property type="match status" value="1"/>
</dbReference>
<dbReference type="Pfam" id="PF04773">
    <property type="entry name" value="FecR"/>
    <property type="match status" value="1"/>
</dbReference>
<dbReference type="InterPro" id="IPR032508">
    <property type="entry name" value="FecR_C"/>
</dbReference>
<comment type="caution">
    <text evidence="4">The sequence shown here is derived from an EMBL/GenBank/DDBJ whole genome shotgun (WGS) entry which is preliminary data.</text>
</comment>
<dbReference type="Gene3D" id="3.55.50.30">
    <property type="match status" value="1"/>
</dbReference>
<evidence type="ECO:0008006" key="5">
    <source>
        <dbReference type="Google" id="ProtNLM"/>
    </source>
</evidence>
<organism evidence="4">
    <name type="scientific">termite gut metagenome</name>
    <dbReference type="NCBI Taxonomy" id="433724"/>
    <lineage>
        <taxon>unclassified sequences</taxon>
        <taxon>metagenomes</taxon>
        <taxon>organismal metagenomes</taxon>
    </lineage>
</organism>
<evidence type="ECO:0000256" key="1">
    <source>
        <dbReference type="SAM" id="Phobius"/>
    </source>
</evidence>
<dbReference type="AlphaFoldDB" id="A0A5J4T2I1"/>
<dbReference type="PANTHER" id="PTHR30273:SF2">
    <property type="entry name" value="PROTEIN FECR"/>
    <property type="match status" value="1"/>
</dbReference>
<dbReference type="PIRSF" id="PIRSF018266">
    <property type="entry name" value="FecR"/>
    <property type="match status" value="1"/>
</dbReference>
<feature type="domain" description="Protein FecR C-terminal" evidence="3">
    <location>
        <begin position="241"/>
        <end position="311"/>
    </location>
</feature>
<accession>A0A5J4T2I1</accession>
<dbReference type="FunFam" id="2.60.120.1440:FF:000001">
    <property type="entry name" value="Putative anti-sigma factor"/>
    <property type="match status" value="1"/>
</dbReference>
<reference evidence="4" key="1">
    <citation type="submission" date="2019-03" db="EMBL/GenBank/DDBJ databases">
        <title>Single cell metagenomics reveals metabolic interactions within the superorganism composed of flagellate Streblomastix strix and complex community of Bacteroidetes bacteria on its surface.</title>
        <authorList>
            <person name="Treitli S.C."/>
            <person name="Kolisko M."/>
            <person name="Husnik F."/>
            <person name="Keeling P."/>
            <person name="Hampl V."/>
        </authorList>
    </citation>
    <scope>NUCLEOTIDE SEQUENCE</scope>
    <source>
        <strain evidence="4">STM</strain>
    </source>
</reference>
<dbReference type="InterPro" id="IPR012373">
    <property type="entry name" value="Ferrdict_sens_TM"/>
</dbReference>
<evidence type="ECO:0000313" key="4">
    <source>
        <dbReference type="EMBL" id="KAA6352308.1"/>
    </source>
</evidence>
<feature type="transmembrane region" description="Helical" evidence="1">
    <location>
        <begin position="72"/>
        <end position="89"/>
    </location>
</feature>
<evidence type="ECO:0000259" key="3">
    <source>
        <dbReference type="Pfam" id="PF16344"/>
    </source>
</evidence>